<comment type="caution">
    <text evidence="1">The sequence shown here is derived from an EMBL/GenBank/DDBJ whole genome shotgun (WGS) entry which is preliminary data.</text>
</comment>
<accession>A0A3S2Y4W1</accession>
<dbReference type="EMBL" id="SADE01000001">
    <property type="protein sequence ID" value="RVU38605.1"/>
    <property type="molecule type" value="Genomic_DNA"/>
</dbReference>
<dbReference type="InterPro" id="IPR003673">
    <property type="entry name" value="CoA-Trfase_fam_III"/>
</dbReference>
<dbReference type="RefSeq" id="WP_127763977.1">
    <property type="nucleotide sequence ID" value="NZ_SADE01000001.1"/>
</dbReference>
<dbReference type="PANTHER" id="PTHR48228">
    <property type="entry name" value="SUCCINYL-COA--D-CITRAMALATE COA-TRANSFERASE"/>
    <property type="match status" value="1"/>
</dbReference>
<dbReference type="OrthoDB" id="4909260at2"/>
<dbReference type="Gene3D" id="3.40.50.10540">
    <property type="entry name" value="Crotonobetainyl-coa:carnitine coa-transferase, domain 1"/>
    <property type="match status" value="1"/>
</dbReference>
<evidence type="ECO:0008006" key="3">
    <source>
        <dbReference type="Google" id="ProtNLM"/>
    </source>
</evidence>
<evidence type="ECO:0000313" key="2">
    <source>
        <dbReference type="Proteomes" id="UP000287447"/>
    </source>
</evidence>
<dbReference type="GO" id="GO:0003824">
    <property type="term" value="F:catalytic activity"/>
    <property type="evidence" value="ECO:0007669"/>
    <property type="project" value="InterPro"/>
</dbReference>
<proteinExistence type="predicted"/>
<dbReference type="InterPro" id="IPR050509">
    <property type="entry name" value="CoA-transferase_III"/>
</dbReference>
<keyword evidence="2" id="KW-1185">Reference proteome</keyword>
<dbReference type="SUPFAM" id="SSF89796">
    <property type="entry name" value="CoA-transferase family III (CaiB/BaiF)"/>
    <property type="match status" value="1"/>
</dbReference>
<reference evidence="2" key="1">
    <citation type="submission" date="2019-01" db="EMBL/GenBank/DDBJ databases">
        <title>Gri0909 isolated from a small marine red alga.</title>
        <authorList>
            <person name="Kim J."/>
            <person name="Jeong S.E."/>
            <person name="Jeon C.O."/>
        </authorList>
    </citation>
    <scope>NUCLEOTIDE SEQUENCE [LARGE SCALE GENOMIC DNA]</scope>
    <source>
        <strain evidence="2">Gri0909</strain>
    </source>
</reference>
<gene>
    <name evidence="1" type="ORF">EOI86_04820</name>
</gene>
<name>A0A3S2Y4W1_9PROT</name>
<protein>
    <recommendedName>
        <fullName evidence="3">CoA transferase</fullName>
    </recommendedName>
</protein>
<sequence length="136" mass="14598">MYDLIAGLRIVEVSAFVAAPFAPLTLSQLGADVIRIDPEGGGIDYRRRPLSDDQTSLYWAGLNKGKRSVALDLRSADGQEKVDQPGIGKHLSAGSPINFVGEKRQPVRPAVQVGQDTHAVLRNVSSGRFGSSMLPE</sequence>
<dbReference type="InterPro" id="IPR023606">
    <property type="entry name" value="CoA-Trfase_III_dom_1_sf"/>
</dbReference>
<dbReference type="PANTHER" id="PTHR48228:SF5">
    <property type="entry name" value="ALPHA-METHYLACYL-COA RACEMASE"/>
    <property type="match status" value="1"/>
</dbReference>
<dbReference type="Proteomes" id="UP000287447">
    <property type="component" value="Unassembled WGS sequence"/>
</dbReference>
<dbReference type="AlphaFoldDB" id="A0A3S2Y4W1"/>
<evidence type="ECO:0000313" key="1">
    <source>
        <dbReference type="EMBL" id="RVU38605.1"/>
    </source>
</evidence>
<organism evidence="1 2">
    <name type="scientific">Hwanghaeella grinnelliae</name>
    <dbReference type="NCBI Taxonomy" id="2500179"/>
    <lineage>
        <taxon>Bacteria</taxon>
        <taxon>Pseudomonadati</taxon>
        <taxon>Pseudomonadota</taxon>
        <taxon>Alphaproteobacteria</taxon>
        <taxon>Rhodospirillales</taxon>
        <taxon>Rhodospirillaceae</taxon>
        <taxon>Hwanghaeella</taxon>
    </lineage>
</organism>
<dbReference type="Pfam" id="PF02515">
    <property type="entry name" value="CoA_transf_3"/>
    <property type="match status" value="1"/>
</dbReference>